<proteinExistence type="predicted"/>
<dbReference type="STRING" id="332411.VI06_07810"/>
<dbReference type="Proteomes" id="UP000198290">
    <property type="component" value="Chromosome"/>
</dbReference>
<dbReference type="GO" id="GO:0090313">
    <property type="term" value="P:regulation of protein targeting to membrane"/>
    <property type="evidence" value="ECO:0007669"/>
    <property type="project" value="TreeGrafter"/>
</dbReference>
<evidence type="ECO:0000313" key="1">
    <source>
        <dbReference type="EMBL" id="BBF86394.1"/>
    </source>
</evidence>
<protein>
    <submittedName>
        <fullName evidence="1">Putative exported protein</fullName>
    </submittedName>
</protein>
<dbReference type="KEGG" id="amah:DLM_2793"/>
<name>A0A3G9GGA0_9NEIS</name>
<dbReference type="AlphaFoldDB" id="A0A3G9GGA0"/>
<dbReference type="PANTHER" id="PTHR30441:SF8">
    <property type="entry name" value="DUF748 DOMAIN-CONTAINING PROTEIN"/>
    <property type="match status" value="1"/>
</dbReference>
<dbReference type="GO" id="GO:0005886">
    <property type="term" value="C:plasma membrane"/>
    <property type="evidence" value="ECO:0007669"/>
    <property type="project" value="TreeGrafter"/>
</dbReference>
<organism evidence="1 2">
    <name type="scientific">Aquitalea magnusonii</name>
    <dbReference type="NCBI Taxonomy" id="332411"/>
    <lineage>
        <taxon>Bacteria</taxon>
        <taxon>Pseudomonadati</taxon>
        <taxon>Pseudomonadota</taxon>
        <taxon>Betaproteobacteria</taxon>
        <taxon>Neisseriales</taxon>
        <taxon>Chromobacteriaceae</taxon>
        <taxon>Aquitalea</taxon>
    </lineage>
</organism>
<evidence type="ECO:0000313" key="2">
    <source>
        <dbReference type="Proteomes" id="UP000198290"/>
    </source>
</evidence>
<dbReference type="PANTHER" id="PTHR30441">
    <property type="entry name" value="DUF748 DOMAIN-CONTAINING PROTEIN"/>
    <property type="match status" value="1"/>
</dbReference>
<keyword evidence="2" id="KW-1185">Reference proteome</keyword>
<dbReference type="InterPro" id="IPR052894">
    <property type="entry name" value="AsmA-related"/>
</dbReference>
<dbReference type="Pfam" id="PF05359">
    <property type="entry name" value="DUF748"/>
    <property type="match status" value="1"/>
</dbReference>
<dbReference type="InterPro" id="IPR008023">
    <property type="entry name" value="DUF748"/>
</dbReference>
<reference evidence="1 2" key="2">
    <citation type="journal article" date="2017" name="Genome Announc.">
        <title>Draft genome sequence of Aquitalea magnusonii strain H3, a plant growth-promoting bacterium of duckweed Lemna minor.</title>
        <authorList>
            <person name="Ishizawa H."/>
            <person name="Kuroda M."/>
            <person name="Ike M."/>
        </authorList>
    </citation>
    <scope>NUCLEOTIDE SEQUENCE [LARGE SCALE GENOMIC DNA]</scope>
    <source>
        <strain evidence="1 2">H3</strain>
    </source>
</reference>
<gene>
    <name evidence="1" type="ORF">DLM_2793</name>
</gene>
<dbReference type="EMBL" id="AP018823">
    <property type="protein sequence ID" value="BBF86394.1"/>
    <property type="molecule type" value="Genomic_DNA"/>
</dbReference>
<reference evidence="2" key="1">
    <citation type="journal article" date="2017" name="Biotechnol. Biofuels">
        <title>Evaluation of environmental bacterial communities as a factor affecting the growth of duckweed Lemna minor.</title>
        <authorList>
            <person name="Ishizawa H."/>
            <person name="Kuroda M."/>
            <person name="Morikawa M."/>
            <person name="Ike M."/>
        </authorList>
    </citation>
    <scope>NUCLEOTIDE SEQUENCE [LARGE SCALE GENOMIC DNA]</scope>
    <source>
        <strain evidence="2">H3</strain>
    </source>
</reference>
<sequence length="1120" mass="120666">MKAAVKQKIVMSATDQSTGKSTPSRPSRRWRRWLAGIAAVLLLLWGFLAGIAPGIVQSQAAKWASGIGRKLTLGEVSINPWRMAVEIRQLKLAEGKGSPLFAADRVYVNLDPSALLLGRWQLSEFSVDAPQLWVQRDAQGHWNWARFISDASGPAQPKKDDGSPTKFLLQALNIRNGQVMFQDQLAGSDSFKVSPLNLALTDLSTLPEAGGYRLHAALGDGTQLDWKGSLQLQPLQSSGEASIRGFTLASIWEYVKPHFNIARPQGTLSVQASYQFDLKGKQPQLQISPFSAELKGLQMQAPGTQHRFVLPLLQLKGGRFDLQHSQLSLQQIALDGGSLEAQRMADGSLDWLAALPASPAAGATSTASSKAAPAPWQVKVEDIKLANWQYRFGDAGFATPLQVAARLPLLHARFELDPKRGFAVDKLAGELADITLGNAAQPAQIALAKLSVQPSRIVQQGRLIEPGSVDVQGLRVALERNKQGQLNLAQLFARRKPGTPASQAATAASEQDKTGWTLHYPVLTLADGEVSWSDYTLSRPVSASLRALNARVETSTPQQLAVTLDGKLENGQLQAALQLDPSTAALKGQIKADALPLAPFAPYGLSTTPLRLRGGLLSAALDVESASKGWKVAGSAGISSLAIMEPGEKLPLLGWSNLKVNGIKAQSTATLPLSVAVQDVRLEALSARLILDAKRQLNWQRIFAARSAATPPSAKPVTPAKASAMPPVDIRSIHLNRSKVQFADQSMNPNFATQMHHLRGSIQGLSTRPGRTGTITLDGDVDQYGDVRVRGALAPMAVTDNTDVTLSFRNIPLNNLNPYATTFAGWRINDGRLTVDLHYLLDHRQMKGQNRVVINTIQLGEEVPDYKGTHLPLRLAVALLEDSDGKIDLDLPVSGSLDDPQFSYGQLVWKALVNVVSKVVTAPFRALGALLGGEGFDNVFFIPGEANVAPPEREKLEKVAGLMSKRPKMQLQLAGSYDPDVDSKELARARVDSAILQAGGRSLLPGEPLPVPDMADPAMLDAIKTVYARELGRLKLMSRTLNPGGPSGAALAKQLRTELIAAQKVDDAALHLLARQRAENARKVMMRNDNTLADRITLGDPAKTRAERDGVALGIKLSSK</sequence>
<reference evidence="2" key="3">
    <citation type="journal article" date="2017" name="Plant Physiol. Biochem.">
        <title>Differential oxidative and antioxidative response of duckweed Lemna minor toward plant growth promoting/inhibiting bacteria.</title>
        <authorList>
            <person name="Ishizawa H."/>
            <person name="Kuroda M."/>
            <person name="Morikawa M."/>
            <person name="Ike M."/>
        </authorList>
    </citation>
    <scope>NUCLEOTIDE SEQUENCE [LARGE SCALE GENOMIC DNA]</scope>
    <source>
        <strain evidence="2">H3</strain>
    </source>
</reference>
<accession>A0A3G9GGA0</accession>